<dbReference type="GO" id="GO:0000435">
    <property type="term" value="P:positive regulation of transcription from RNA polymerase II promoter by galactose"/>
    <property type="evidence" value="ECO:0007669"/>
    <property type="project" value="TreeGrafter"/>
</dbReference>
<dbReference type="GO" id="GO:0005634">
    <property type="term" value="C:nucleus"/>
    <property type="evidence" value="ECO:0007669"/>
    <property type="project" value="TreeGrafter"/>
</dbReference>
<organism evidence="7 8">
    <name type="scientific">Penicillium salamii</name>
    <dbReference type="NCBI Taxonomy" id="1612424"/>
    <lineage>
        <taxon>Eukaryota</taxon>
        <taxon>Fungi</taxon>
        <taxon>Dikarya</taxon>
        <taxon>Ascomycota</taxon>
        <taxon>Pezizomycotina</taxon>
        <taxon>Eurotiomycetes</taxon>
        <taxon>Eurotiomycetidae</taxon>
        <taxon>Eurotiales</taxon>
        <taxon>Aspergillaceae</taxon>
        <taxon>Penicillium</taxon>
    </lineage>
</organism>
<evidence type="ECO:0000256" key="4">
    <source>
        <dbReference type="ARBA" id="ARBA00023163"/>
    </source>
</evidence>
<dbReference type="PROSITE" id="PS00463">
    <property type="entry name" value="ZN2_CY6_FUNGAL_1"/>
    <property type="match status" value="1"/>
</dbReference>
<dbReference type="InterPro" id="IPR007219">
    <property type="entry name" value="XnlR_reg_dom"/>
</dbReference>
<protein>
    <recommendedName>
        <fullName evidence="6">Zn(2)-C6 fungal-type domain-containing protein</fullName>
    </recommendedName>
</protein>
<dbReference type="Pfam" id="PF00172">
    <property type="entry name" value="Zn_clus"/>
    <property type="match status" value="1"/>
</dbReference>
<dbReference type="Gene3D" id="4.10.240.10">
    <property type="entry name" value="Zn(2)-C6 fungal-type DNA-binding domain"/>
    <property type="match status" value="1"/>
</dbReference>
<comment type="caution">
    <text evidence="7">The sequence shown here is derived from an EMBL/GenBank/DDBJ whole genome shotgun (WGS) entry which is preliminary data.</text>
</comment>
<dbReference type="GO" id="GO:0008270">
    <property type="term" value="F:zinc ion binding"/>
    <property type="evidence" value="ECO:0007669"/>
    <property type="project" value="InterPro"/>
</dbReference>
<accession>A0A9W4I9R1</accession>
<dbReference type="PANTHER" id="PTHR47424:SF4">
    <property type="entry name" value="ZN(II)2CYS6 TRANSCRIPTION FACTOR (EUROFUNG)"/>
    <property type="match status" value="1"/>
</dbReference>
<dbReference type="PANTHER" id="PTHR47424">
    <property type="entry name" value="REGULATORY PROTEIN GAL4"/>
    <property type="match status" value="1"/>
</dbReference>
<dbReference type="SMART" id="SM00906">
    <property type="entry name" value="Fungal_trans"/>
    <property type="match status" value="1"/>
</dbReference>
<dbReference type="CDD" id="cd12148">
    <property type="entry name" value="fungal_TF_MHR"/>
    <property type="match status" value="1"/>
</dbReference>
<keyword evidence="1" id="KW-0479">Metal-binding</keyword>
<name>A0A9W4I9R1_9EURO</name>
<gene>
    <name evidence="7" type="ORF">PSALAMII_LOCUS650</name>
</gene>
<evidence type="ECO:0000256" key="3">
    <source>
        <dbReference type="ARBA" id="ARBA00023125"/>
    </source>
</evidence>
<proteinExistence type="predicted"/>
<dbReference type="GO" id="GO:0000981">
    <property type="term" value="F:DNA-binding transcription factor activity, RNA polymerase II-specific"/>
    <property type="evidence" value="ECO:0007669"/>
    <property type="project" value="InterPro"/>
</dbReference>
<keyword evidence="3" id="KW-0238">DNA-binding</keyword>
<dbReference type="InterPro" id="IPR051127">
    <property type="entry name" value="Fungal_SecMet_Regulators"/>
</dbReference>
<evidence type="ECO:0000256" key="1">
    <source>
        <dbReference type="ARBA" id="ARBA00022723"/>
    </source>
</evidence>
<evidence type="ECO:0000256" key="2">
    <source>
        <dbReference type="ARBA" id="ARBA00023015"/>
    </source>
</evidence>
<dbReference type="Pfam" id="PF04082">
    <property type="entry name" value="Fungal_trans"/>
    <property type="match status" value="1"/>
</dbReference>
<evidence type="ECO:0000256" key="5">
    <source>
        <dbReference type="ARBA" id="ARBA00023242"/>
    </source>
</evidence>
<keyword evidence="5" id="KW-0539">Nucleus</keyword>
<dbReference type="SUPFAM" id="SSF57701">
    <property type="entry name" value="Zn2/Cys6 DNA-binding domain"/>
    <property type="match status" value="1"/>
</dbReference>
<dbReference type="OrthoDB" id="3364175at2759"/>
<keyword evidence="4" id="KW-0804">Transcription</keyword>
<dbReference type="PROSITE" id="PS50048">
    <property type="entry name" value="ZN2_CY6_FUNGAL_2"/>
    <property type="match status" value="1"/>
</dbReference>
<keyword evidence="2" id="KW-0805">Transcription regulation</keyword>
<dbReference type="SMART" id="SM00066">
    <property type="entry name" value="GAL4"/>
    <property type="match status" value="1"/>
</dbReference>
<dbReference type="GO" id="GO:0000978">
    <property type="term" value="F:RNA polymerase II cis-regulatory region sequence-specific DNA binding"/>
    <property type="evidence" value="ECO:0007669"/>
    <property type="project" value="TreeGrafter"/>
</dbReference>
<evidence type="ECO:0000313" key="7">
    <source>
        <dbReference type="EMBL" id="CAG8245873.1"/>
    </source>
</evidence>
<dbReference type="EMBL" id="CAJVPA010000028">
    <property type="protein sequence ID" value="CAG8245873.1"/>
    <property type="molecule type" value="Genomic_DNA"/>
</dbReference>
<reference evidence="7" key="1">
    <citation type="submission" date="2021-07" db="EMBL/GenBank/DDBJ databases">
        <authorList>
            <person name="Branca A.L. A."/>
        </authorList>
    </citation>
    <scope>NUCLEOTIDE SEQUENCE</scope>
</reference>
<dbReference type="AlphaFoldDB" id="A0A9W4I9R1"/>
<dbReference type="InterPro" id="IPR001138">
    <property type="entry name" value="Zn2Cys6_DnaBD"/>
</dbReference>
<evidence type="ECO:0000313" key="8">
    <source>
        <dbReference type="Proteomes" id="UP001152646"/>
    </source>
</evidence>
<dbReference type="InterPro" id="IPR036864">
    <property type="entry name" value="Zn2-C6_fun-type_DNA-bd_sf"/>
</dbReference>
<feature type="domain" description="Zn(2)-C6 fungal-type" evidence="6">
    <location>
        <begin position="13"/>
        <end position="43"/>
    </location>
</feature>
<dbReference type="GO" id="GO:0006351">
    <property type="term" value="P:DNA-templated transcription"/>
    <property type="evidence" value="ECO:0007669"/>
    <property type="project" value="InterPro"/>
</dbReference>
<dbReference type="CDD" id="cd00067">
    <property type="entry name" value="GAL4"/>
    <property type="match status" value="1"/>
</dbReference>
<sequence length="610" mass="68723">MMPNRSRRNIALACDSCRRRKIRCDGVEPSCAPCERRHSPCRYPGNHRRRLDNRHIYASKSFKEQGLIPNGSSATIHSESLGAPVGISARAQDNEIPIHPSFTNTMPLTVRSLQPEIEDESSHSIAEGLNQPQLTAMGITSDRPSSVPDHRREFFGDSSIASFLKQIPVPGSLHHKTLGRSTTLPNKATRNLSPLDLPSRPLADHLMTSYFDKFHVLYPFIHKPSILRAYRNIWAHGTVTDQEIPPPRIGLGHPDVQTSIFLSALNIIMALGCHFARLDPTTCQVTSAELLQRSRNCLHDVDQDAGDLALVQTFLLTAFYLQGGQSPSKCWNVIGLACRMAQGLGMHSLKADDSRHPAEIQMRRRVWHGCIMLDLASIMMLGRPPMIHGSVVPLPEAFDDEDLDPSTRQPYALSRPTSKTEFLVQTLKLHIILRKVLLEVYERWENSDVIGTQAYLDPEDNRPQAVTRLDAELVAFLSHVPAALQWKKSALVSGPAEQFSRERILLQARFLHLRILLLRPSLSRLYRESRLSQEKHAQVASETPLDEMRSRLSRDLDMSCAAYCVETTIELSHLMNESSQAELASVWWYNIFCMPPIRTIQPWNAPLTSH</sequence>
<evidence type="ECO:0000259" key="6">
    <source>
        <dbReference type="PROSITE" id="PS50048"/>
    </source>
</evidence>
<dbReference type="Proteomes" id="UP001152646">
    <property type="component" value="Unassembled WGS sequence"/>
</dbReference>